<dbReference type="AlphaFoldDB" id="A0A2V3J0C6"/>
<protein>
    <submittedName>
        <fullName evidence="1">Uncharacterized protein</fullName>
    </submittedName>
</protein>
<dbReference type="PANTHER" id="PTHR37807:SF3">
    <property type="entry name" value="OS07G0160300 PROTEIN"/>
    <property type="match status" value="1"/>
</dbReference>
<sequence length="210" mass="23166">MNPPGTQRQVVVLIRGYPGVGKTTVAFALAKELRYCLVCKDDVREAAMRHDANVMAEIRAVCPEQANAIRVDSNDMTYEAMFAVGLTQLKVGAAGVVLESPLGRVALGERAVEITREARALCVLVDCYAERSVWEERLAKRATKRDFRPSSVDQIMNHYSNIEYPMECDAHVSVDCGQPPEENVKKVASVIKQLAADEQDVEHLSSSSSR</sequence>
<dbReference type="Pfam" id="PF13671">
    <property type="entry name" value="AAA_33"/>
    <property type="match status" value="1"/>
</dbReference>
<dbReference type="EMBL" id="NBIV01000018">
    <property type="protein sequence ID" value="PXF47866.1"/>
    <property type="molecule type" value="Genomic_DNA"/>
</dbReference>
<proteinExistence type="predicted"/>
<dbReference type="SUPFAM" id="SSF52540">
    <property type="entry name" value="P-loop containing nucleoside triphosphate hydrolases"/>
    <property type="match status" value="1"/>
</dbReference>
<evidence type="ECO:0000313" key="1">
    <source>
        <dbReference type="EMBL" id="PXF47866.1"/>
    </source>
</evidence>
<dbReference type="PANTHER" id="PTHR37807">
    <property type="entry name" value="OS07G0160300 PROTEIN"/>
    <property type="match status" value="1"/>
</dbReference>
<comment type="caution">
    <text evidence="1">The sequence shown here is derived from an EMBL/GenBank/DDBJ whole genome shotgun (WGS) entry which is preliminary data.</text>
</comment>
<keyword evidence="2" id="KW-1185">Reference proteome</keyword>
<accession>A0A2V3J0C6</accession>
<dbReference type="Proteomes" id="UP000247409">
    <property type="component" value="Unassembled WGS sequence"/>
</dbReference>
<name>A0A2V3J0C6_9FLOR</name>
<gene>
    <name evidence="1" type="ORF">BWQ96_02252</name>
</gene>
<dbReference type="STRING" id="448386.A0A2V3J0C6"/>
<organism evidence="1 2">
    <name type="scientific">Gracilariopsis chorda</name>
    <dbReference type="NCBI Taxonomy" id="448386"/>
    <lineage>
        <taxon>Eukaryota</taxon>
        <taxon>Rhodophyta</taxon>
        <taxon>Florideophyceae</taxon>
        <taxon>Rhodymeniophycidae</taxon>
        <taxon>Gracilariales</taxon>
        <taxon>Gracilariaceae</taxon>
        <taxon>Gracilariopsis</taxon>
    </lineage>
</organism>
<dbReference type="Gene3D" id="3.40.50.300">
    <property type="entry name" value="P-loop containing nucleotide triphosphate hydrolases"/>
    <property type="match status" value="1"/>
</dbReference>
<dbReference type="OrthoDB" id="2613at2759"/>
<reference evidence="1 2" key="1">
    <citation type="journal article" date="2018" name="Mol. Biol. Evol.">
        <title>Analysis of the draft genome of the red seaweed Gracilariopsis chorda provides insights into genome size evolution in Rhodophyta.</title>
        <authorList>
            <person name="Lee J."/>
            <person name="Yang E.C."/>
            <person name="Graf L."/>
            <person name="Yang J.H."/>
            <person name="Qiu H."/>
            <person name="Zel Zion U."/>
            <person name="Chan C.X."/>
            <person name="Stephens T.G."/>
            <person name="Weber A.P.M."/>
            <person name="Boo G.H."/>
            <person name="Boo S.M."/>
            <person name="Kim K.M."/>
            <person name="Shin Y."/>
            <person name="Jung M."/>
            <person name="Lee S.J."/>
            <person name="Yim H.S."/>
            <person name="Lee J.H."/>
            <person name="Bhattacharya D."/>
            <person name="Yoon H.S."/>
        </authorList>
    </citation>
    <scope>NUCLEOTIDE SEQUENCE [LARGE SCALE GENOMIC DNA]</scope>
    <source>
        <strain evidence="1 2">SKKU-2015</strain>
        <tissue evidence="1">Whole body</tissue>
    </source>
</reference>
<dbReference type="InterPro" id="IPR027417">
    <property type="entry name" value="P-loop_NTPase"/>
</dbReference>
<evidence type="ECO:0000313" key="2">
    <source>
        <dbReference type="Proteomes" id="UP000247409"/>
    </source>
</evidence>